<organism evidence="1 2">
    <name type="scientific">Winogradskyella immobilis</name>
    <dbReference type="NCBI Taxonomy" id="2816852"/>
    <lineage>
        <taxon>Bacteria</taxon>
        <taxon>Pseudomonadati</taxon>
        <taxon>Bacteroidota</taxon>
        <taxon>Flavobacteriia</taxon>
        <taxon>Flavobacteriales</taxon>
        <taxon>Flavobacteriaceae</taxon>
        <taxon>Winogradskyella</taxon>
    </lineage>
</organism>
<keyword evidence="2" id="KW-1185">Reference proteome</keyword>
<evidence type="ECO:0008006" key="3">
    <source>
        <dbReference type="Google" id="ProtNLM"/>
    </source>
</evidence>
<dbReference type="Proteomes" id="UP000778797">
    <property type="component" value="Unassembled WGS sequence"/>
</dbReference>
<sequence length="169" mass="19018">MKKSSLIIFTVVFYLISCGTKPLSEKFVEIEKTDLMYGGMIKSANPFQIEGDNGKKYIREKGGVGGINLKTPELEKLYGAEQMVTDSTKAKLIIDFPLDRIIGYEIENENGFKRKDLVLELSKAYSAIYADKEKYGICCDELADLELKMVVVYEVNGGIYLESKVESKK</sequence>
<evidence type="ECO:0000313" key="1">
    <source>
        <dbReference type="EMBL" id="MCC1485552.1"/>
    </source>
</evidence>
<comment type="caution">
    <text evidence="1">The sequence shown here is derived from an EMBL/GenBank/DDBJ whole genome shotgun (WGS) entry which is preliminary data.</text>
</comment>
<reference evidence="1" key="2">
    <citation type="submission" date="2021-10" db="EMBL/GenBank/DDBJ databases">
        <title>Genome of Winogradskyella sp. E313.</title>
        <authorList>
            <person name="Zhou Y."/>
        </authorList>
    </citation>
    <scope>NUCLEOTIDE SEQUENCE</scope>
    <source>
        <strain evidence="1">E313</strain>
    </source>
</reference>
<name>A0ABS8ERB9_9FLAO</name>
<accession>A0ABS8ERB9</accession>
<proteinExistence type="predicted"/>
<evidence type="ECO:0000313" key="2">
    <source>
        <dbReference type="Proteomes" id="UP000778797"/>
    </source>
</evidence>
<gene>
    <name evidence="1" type="ORF">J1C55_13180</name>
</gene>
<protein>
    <recommendedName>
        <fullName evidence="3">Lipoprotein</fullName>
    </recommendedName>
</protein>
<dbReference type="RefSeq" id="WP_227478044.1">
    <property type="nucleotide sequence ID" value="NZ_JAFMPT010000027.1"/>
</dbReference>
<dbReference type="EMBL" id="JAFMPT010000027">
    <property type="protein sequence ID" value="MCC1485552.1"/>
    <property type="molecule type" value="Genomic_DNA"/>
</dbReference>
<reference evidence="1" key="1">
    <citation type="submission" date="2021-03" db="EMBL/GenBank/DDBJ databases">
        <authorList>
            <person name="Ping X."/>
        </authorList>
    </citation>
    <scope>NUCLEOTIDE SEQUENCE</scope>
    <source>
        <strain evidence="1">E313</strain>
    </source>
</reference>